<dbReference type="Proteomes" id="UP000245207">
    <property type="component" value="Unassembled WGS sequence"/>
</dbReference>
<dbReference type="InterPro" id="IPR008949">
    <property type="entry name" value="Isoprenoid_synthase_dom_sf"/>
</dbReference>
<dbReference type="FunFam" id="1.10.600.10:FF:000007">
    <property type="entry name" value="Isoprene synthase, chloroplastic"/>
    <property type="match status" value="1"/>
</dbReference>
<feature type="domain" description="Terpene synthase N-terminal" evidence="3">
    <location>
        <begin position="72"/>
        <end position="244"/>
    </location>
</feature>
<dbReference type="Gene3D" id="1.10.600.10">
    <property type="entry name" value="Farnesyl Diphosphate Synthase"/>
    <property type="match status" value="1"/>
</dbReference>
<evidence type="ECO:0000259" key="3">
    <source>
        <dbReference type="Pfam" id="PF01397"/>
    </source>
</evidence>
<dbReference type="SUPFAM" id="SSF48239">
    <property type="entry name" value="Terpenoid cyclases/Protein prenyltransferases"/>
    <property type="match status" value="1"/>
</dbReference>
<accession>A0A2U1N0Y9</accession>
<dbReference type="InterPro" id="IPR005630">
    <property type="entry name" value="Terpene_synthase_metal-bd"/>
</dbReference>
<reference evidence="5 6" key="1">
    <citation type="journal article" date="2018" name="Mol. Plant">
        <title>The genome of Artemisia annua provides insight into the evolution of Asteraceae family and artemisinin biosynthesis.</title>
        <authorList>
            <person name="Shen Q."/>
            <person name="Zhang L."/>
            <person name="Liao Z."/>
            <person name="Wang S."/>
            <person name="Yan T."/>
            <person name="Shi P."/>
            <person name="Liu M."/>
            <person name="Fu X."/>
            <person name="Pan Q."/>
            <person name="Wang Y."/>
            <person name="Lv Z."/>
            <person name="Lu X."/>
            <person name="Zhang F."/>
            <person name="Jiang W."/>
            <person name="Ma Y."/>
            <person name="Chen M."/>
            <person name="Hao X."/>
            <person name="Li L."/>
            <person name="Tang Y."/>
            <person name="Lv G."/>
            <person name="Zhou Y."/>
            <person name="Sun X."/>
            <person name="Brodelius P.E."/>
            <person name="Rose J.K.C."/>
            <person name="Tang K."/>
        </authorList>
    </citation>
    <scope>NUCLEOTIDE SEQUENCE [LARGE SCALE GENOMIC DNA]</scope>
    <source>
        <strain evidence="6">cv. Huhao1</strain>
        <tissue evidence="5">Leaf</tissue>
    </source>
</reference>
<comment type="caution">
    <text evidence="5">The sequence shown here is derived from an EMBL/GenBank/DDBJ whole genome shotgun (WGS) entry which is preliminary data.</text>
</comment>
<name>A0A2U1N0Y9_ARTAN</name>
<dbReference type="CDD" id="cd00684">
    <property type="entry name" value="Terpene_cyclase_plant_C1"/>
    <property type="match status" value="1"/>
</dbReference>
<dbReference type="Pfam" id="PF01397">
    <property type="entry name" value="Terpene_synth"/>
    <property type="match status" value="1"/>
</dbReference>
<feature type="domain" description="Terpene synthase metal-binding" evidence="4">
    <location>
        <begin position="301"/>
        <end position="540"/>
    </location>
</feature>
<dbReference type="GO" id="GO:0000287">
    <property type="term" value="F:magnesium ion binding"/>
    <property type="evidence" value="ECO:0007669"/>
    <property type="project" value="InterPro"/>
</dbReference>
<dbReference type="Pfam" id="PF03936">
    <property type="entry name" value="Terpene_synth_C"/>
    <property type="match status" value="1"/>
</dbReference>
<dbReference type="InterPro" id="IPR036965">
    <property type="entry name" value="Terpene_synth_N_sf"/>
</dbReference>
<dbReference type="GO" id="GO:0016102">
    <property type="term" value="P:diterpenoid biosynthetic process"/>
    <property type="evidence" value="ECO:0007669"/>
    <property type="project" value="InterPro"/>
</dbReference>
<dbReference type="FunFam" id="1.50.10.130:FF:000001">
    <property type="entry name" value="Isoprene synthase, chloroplastic"/>
    <property type="match status" value="1"/>
</dbReference>
<evidence type="ECO:0000313" key="6">
    <source>
        <dbReference type="Proteomes" id="UP000245207"/>
    </source>
</evidence>
<protein>
    <submittedName>
        <fullName evidence="5">Amorpha-4,11-diene synthase</fullName>
    </submittedName>
</protein>
<gene>
    <name evidence="5" type="ORF">CTI12_AA320470</name>
</gene>
<dbReference type="STRING" id="35608.A0A2U1N0Y9"/>
<proteinExistence type="predicted"/>
<sequence>MLATSGMSIQSFSLKSKAEKGGSRSQNFDVPRVRVRSVSRPGFFPAPNAYKKNAVEANKAIDRPLANFHPSIWGDQFLIYDEVVQAGVEKTIKDLIQKVRKDIKVALDDPVEHTNLLKLIDSIQRLGIAYYFEVEIEHALQSLYDIYGNKWSGGSSSLWFRLMRQQGFYVSCDIFNNYKDENGDFKESLAKDVQGMLELYEATYMGVKGEVVLDDALVFTRSRLEKIAEDTLNFTLSTQITEALKKPLRKKLPRLEALRYIPFYEQQESHNASLLKLAKLGFNLLQSLNKKELSQVSMWWKDLDAPTNLPYIRDRLVESYFWAIGMCGDPEYSRARIFMTKLVALLTCIDDTYDGYGTYEELKIFNDAIQRWSITCLDMLPEYMKLIYQKLMDIFKEMEDLIATEGKEDLVNCAKEFAKEFVKGYLMEAECVNEGYILTVEEHASIAYKTGGAELLLSSCFLGMGNIVTKEAIKWTLTNPPIFNYVNVFGRHINDITGHKKEQERKHFPSSVESYVKQYDVTEENAYNMLHKKIEDAWKDINRETLVTKNVPRHLIMVVINLARTVETIYHNNDNYTNGEGLKDQIKHLFIDAMRI</sequence>
<dbReference type="PANTHER" id="PTHR31225:SF250">
    <property type="entry name" value="(-)-BETA-CARYOPHYLLENE SYNTHASE"/>
    <property type="match status" value="1"/>
</dbReference>
<dbReference type="GO" id="GO:0010333">
    <property type="term" value="F:terpene synthase activity"/>
    <property type="evidence" value="ECO:0007669"/>
    <property type="project" value="InterPro"/>
</dbReference>
<dbReference type="AlphaFoldDB" id="A0A2U1N0Y9"/>
<keyword evidence="6" id="KW-1185">Reference proteome</keyword>
<comment type="cofactor">
    <cofactor evidence="1">
        <name>Mg(2+)</name>
        <dbReference type="ChEBI" id="CHEBI:18420"/>
    </cofactor>
</comment>
<dbReference type="InterPro" id="IPR001906">
    <property type="entry name" value="Terpene_synth_N"/>
</dbReference>
<organism evidence="5 6">
    <name type="scientific">Artemisia annua</name>
    <name type="common">Sweet wormwood</name>
    <dbReference type="NCBI Taxonomy" id="35608"/>
    <lineage>
        <taxon>Eukaryota</taxon>
        <taxon>Viridiplantae</taxon>
        <taxon>Streptophyta</taxon>
        <taxon>Embryophyta</taxon>
        <taxon>Tracheophyta</taxon>
        <taxon>Spermatophyta</taxon>
        <taxon>Magnoliopsida</taxon>
        <taxon>eudicotyledons</taxon>
        <taxon>Gunneridae</taxon>
        <taxon>Pentapetalae</taxon>
        <taxon>asterids</taxon>
        <taxon>campanulids</taxon>
        <taxon>Asterales</taxon>
        <taxon>Asteraceae</taxon>
        <taxon>Asteroideae</taxon>
        <taxon>Anthemideae</taxon>
        <taxon>Artemisiinae</taxon>
        <taxon>Artemisia</taxon>
    </lineage>
</organism>
<dbReference type="SFLD" id="SFLDG01019">
    <property type="entry name" value="Terpene_Cyclase_Like_1_C_Termi"/>
    <property type="match status" value="1"/>
</dbReference>
<dbReference type="PANTHER" id="PTHR31225">
    <property type="entry name" value="OS04G0344100 PROTEIN-RELATED"/>
    <property type="match status" value="1"/>
</dbReference>
<evidence type="ECO:0000256" key="1">
    <source>
        <dbReference type="ARBA" id="ARBA00001946"/>
    </source>
</evidence>
<keyword evidence="2" id="KW-0479">Metal-binding</keyword>
<dbReference type="SFLD" id="SFLDS00005">
    <property type="entry name" value="Isoprenoid_Synthase_Type_I"/>
    <property type="match status" value="1"/>
</dbReference>
<dbReference type="EMBL" id="PKPP01003883">
    <property type="protein sequence ID" value="PWA67179.1"/>
    <property type="molecule type" value="Genomic_DNA"/>
</dbReference>
<dbReference type="OrthoDB" id="1877784at2759"/>
<dbReference type="InterPro" id="IPR050148">
    <property type="entry name" value="Terpene_synthase-like"/>
</dbReference>
<dbReference type="InterPro" id="IPR044814">
    <property type="entry name" value="Terpene_cyclase_plant_C1"/>
</dbReference>
<evidence type="ECO:0000313" key="5">
    <source>
        <dbReference type="EMBL" id="PWA67179.1"/>
    </source>
</evidence>
<dbReference type="InterPro" id="IPR034741">
    <property type="entry name" value="Terpene_cyclase-like_1_C"/>
</dbReference>
<dbReference type="InterPro" id="IPR008930">
    <property type="entry name" value="Terpenoid_cyclase/PrenylTrfase"/>
</dbReference>
<dbReference type="SUPFAM" id="SSF48576">
    <property type="entry name" value="Terpenoid synthases"/>
    <property type="match status" value="1"/>
</dbReference>
<evidence type="ECO:0000259" key="4">
    <source>
        <dbReference type="Pfam" id="PF03936"/>
    </source>
</evidence>
<dbReference type="Gene3D" id="1.50.10.130">
    <property type="entry name" value="Terpene synthase, N-terminal domain"/>
    <property type="match status" value="1"/>
</dbReference>
<evidence type="ECO:0000256" key="2">
    <source>
        <dbReference type="ARBA" id="ARBA00022723"/>
    </source>
</evidence>